<dbReference type="PANTHER" id="PTHR11786">
    <property type="entry name" value="N-HYDROXYARYLAMINE O-ACETYLTRANSFERASE"/>
    <property type="match status" value="1"/>
</dbReference>
<dbReference type="PANTHER" id="PTHR11786:SF0">
    <property type="entry name" value="ARYLAMINE N-ACETYLTRANSFERASE 4-RELATED"/>
    <property type="match status" value="1"/>
</dbReference>
<dbReference type="Pfam" id="PF00797">
    <property type="entry name" value="Acetyltransf_2"/>
    <property type="match status" value="1"/>
</dbReference>
<dbReference type="InterPro" id="IPR038765">
    <property type="entry name" value="Papain-like_cys_pep_sf"/>
</dbReference>
<dbReference type="InterPro" id="IPR001447">
    <property type="entry name" value="Arylamine_N-AcTrfase"/>
</dbReference>
<comment type="similarity">
    <text evidence="1 2">Belongs to the arylamine N-acetyltransferase family.</text>
</comment>
<evidence type="ECO:0000256" key="1">
    <source>
        <dbReference type="ARBA" id="ARBA00006547"/>
    </source>
</evidence>
<evidence type="ECO:0000313" key="4">
    <source>
        <dbReference type="Proteomes" id="UP001303115"/>
    </source>
</evidence>
<dbReference type="EMBL" id="MU854380">
    <property type="protein sequence ID" value="KAK4040296.1"/>
    <property type="molecule type" value="Genomic_DNA"/>
</dbReference>
<protein>
    <recommendedName>
        <fullName evidence="5">Arylamine N-acetyltransferase</fullName>
    </recommendedName>
</protein>
<proteinExistence type="inferred from homology"/>
<evidence type="ECO:0008006" key="5">
    <source>
        <dbReference type="Google" id="ProtNLM"/>
    </source>
</evidence>
<evidence type="ECO:0000256" key="2">
    <source>
        <dbReference type="RuleBase" id="RU003452"/>
    </source>
</evidence>
<gene>
    <name evidence="3" type="ORF">C8A01DRAFT_46365</name>
</gene>
<dbReference type="AlphaFoldDB" id="A0AAN6SSB0"/>
<dbReference type="SUPFAM" id="SSF54001">
    <property type="entry name" value="Cysteine proteinases"/>
    <property type="match status" value="1"/>
</dbReference>
<dbReference type="InterPro" id="IPR053710">
    <property type="entry name" value="Arylamine_NAT_domain_sf"/>
</dbReference>
<reference evidence="4" key="1">
    <citation type="journal article" date="2023" name="Mol. Phylogenet. Evol.">
        <title>Genome-scale phylogeny and comparative genomics of the fungal order Sordariales.</title>
        <authorList>
            <person name="Hensen N."/>
            <person name="Bonometti L."/>
            <person name="Westerberg I."/>
            <person name="Brannstrom I.O."/>
            <person name="Guillou S."/>
            <person name="Cros-Aarteil S."/>
            <person name="Calhoun S."/>
            <person name="Haridas S."/>
            <person name="Kuo A."/>
            <person name="Mondo S."/>
            <person name="Pangilinan J."/>
            <person name="Riley R."/>
            <person name="LaButti K."/>
            <person name="Andreopoulos B."/>
            <person name="Lipzen A."/>
            <person name="Chen C."/>
            <person name="Yan M."/>
            <person name="Daum C."/>
            <person name="Ng V."/>
            <person name="Clum A."/>
            <person name="Steindorff A."/>
            <person name="Ohm R.A."/>
            <person name="Martin F."/>
            <person name="Silar P."/>
            <person name="Natvig D.O."/>
            <person name="Lalanne C."/>
            <person name="Gautier V."/>
            <person name="Ament-Velasquez S.L."/>
            <person name="Kruys A."/>
            <person name="Hutchinson M.I."/>
            <person name="Powell A.J."/>
            <person name="Barry K."/>
            <person name="Miller A.N."/>
            <person name="Grigoriev I.V."/>
            <person name="Debuchy R."/>
            <person name="Gladieux P."/>
            <person name="Hiltunen Thoren M."/>
            <person name="Johannesson H."/>
        </authorList>
    </citation>
    <scope>NUCLEOTIDE SEQUENCE [LARGE SCALE GENOMIC DNA]</scope>
    <source>
        <strain evidence="4">CBS 284.82</strain>
    </source>
</reference>
<sequence length="328" mass="36584">MDSAYTPAQVASYLSYIGLPPSFHPSANPPLNLAYLTALFTHQVTAIPYDNLSIHYSPQHAVNLDPQALFAKMITTTTAGSPRRGRGGYCMENSILFNHMLRALGFEAYLTGVRIRPRVDGVPQGEAYTGWVHLVNIVSVPGERVKYAVDVGFGGDGMTVPMPLVEGQVHHNSIGTQEVRFVRGFIPGQRFRGEGAERMWVYQVRNGREREWVDFFAFHDRFEFTEADFGGISWYMSQAKESHQTWTPLAIRFVRGVGEDGRAKVVGKVMMAKGVVKENLTGRTRLVKVCTTEAERVEVLREMFGICLTPEEVESIRGRPGELVGEVV</sequence>
<keyword evidence="4" id="KW-1185">Reference proteome</keyword>
<name>A0AAN6SSB0_9PEZI</name>
<evidence type="ECO:0000313" key="3">
    <source>
        <dbReference type="EMBL" id="KAK4040296.1"/>
    </source>
</evidence>
<organism evidence="3 4">
    <name type="scientific">Parachaetomium inaequale</name>
    <dbReference type="NCBI Taxonomy" id="2588326"/>
    <lineage>
        <taxon>Eukaryota</taxon>
        <taxon>Fungi</taxon>
        <taxon>Dikarya</taxon>
        <taxon>Ascomycota</taxon>
        <taxon>Pezizomycotina</taxon>
        <taxon>Sordariomycetes</taxon>
        <taxon>Sordariomycetidae</taxon>
        <taxon>Sordariales</taxon>
        <taxon>Chaetomiaceae</taxon>
        <taxon>Parachaetomium</taxon>
    </lineage>
</organism>
<keyword evidence="2" id="KW-0012">Acyltransferase</keyword>
<dbReference type="Gene3D" id="3.30.2140.20">
    <property type="match status" value="1"/>
</dbReference>
<dbReference type="PRINTS" id="PR01543">
    <property type="entry name" value="ANATRNSFRASE"/>
</dbReference>
<dbReference type="Proteomes" id="UP001303115">
    <property type="component" value="Unassembled WGS sequence"/>
</dbReference>
<keyword evidence="2" id="KW-0808">Transferase</keyword>
<comment type="caution">
    <text evidence="3">The sequence shown here is derived from an EMBL/GenBank/DDBJ whole genome shotgun (WGS) entry which is preliminary data.</text>
</comment>
<accession>A0AAN6SSB0</accession>
<dbReference type="GO" id="GO:0016407">
    <property type="term" value="F:acetyltransferase activity"/>
    <property type="evidence" value="ECO:0007669"/>
    <property type="project" value="InterPro"/>
</dbReference>